<feature type="transmembrane region" description="Helical" evidence="4">
    <location>
        <begin position="159"/>
        <end position="177"/>
    </location>
</feature>
<feature type="transmembrane region" description="Helical" evidence="4">
    <location>
        <begin position="34"/>
        <end position="55"/>
    </location>
</feature>
<dbReference type="PROSITE" id="PS50043">
    <property type="entry name" value="HTH_LUXR_2"/>
    <property type="match status" value="1"/>
</dbReference>
<dbReference type="PANTHER" id="PTHR44688:SF16">
    <property type="entry name" value="DNA-BINDING TRANSCRIPTIONAL ACTIVATOR DEVR_DOSR"/>
    <property type="match status" value="1"/>
</dbReference>
<dbReference type="RefSeq" id="WP_283831967.1">
    <property type="nucleotide sequence ID" value="NZ_JASJEU010000013.1"/>
</dbReference>
<feature type="transmembrane region" description="Helical" evidence="4">
    <location>
        <begin position="411"/>
        <end position="431"/>
    </location>
</feature>
<keyword evidence="4" id="KW-0812">Transmembrane</keyword>
<evidence type="ECO:0000256" key="4">
    <source>
        <dbReference type="SAM" id="Phobius"/>
    </source>
</evidence>
<dbReference type="InterPro" id="IPR016032">
    <property type="entry name" value="Sig_transdc_resp-reg_C-effctor"/>
</dbReference>
<dbReference type="EMBL" id="JASJEU010000013">
    <property type="protein sequence ID" value="MDJ1650626.1"/>
    <property type="molecule type" value="Genomic_DNA"/>
</dbReference>
<feature type="transmembrane region" description="Helical" evidence="4">
    <location>
        <begin position="263"/>
        <end position="282"/>
    </location>
</feature>
<protein>
    <submittedName>
        <fullName evidence="6">Helix-turn-helix transcriptional regulator</fullName>
    </submittedName>
</protein>
<keyword evidence="4" id="KW-0472">Membrane</keyword>
<dbReference type="InterPro" id="IPR000792">
    <property type="entry name" value="Tscrpt_reg_LuxR_C"/>
</dbReference>
<dbReference type="Gene3D" id="1.10.10.10">
    <property type="entry name" value="Winged helix-like DNA-binding domain superfamily/Winged helix DNA-binding domain"/>
    <property type="match status" value="1"/>
</dbReference>
<feature type="transmembrane region" description="Helical" evidence="4">
    <location>
        <begin position="126"/>
        <end position="147"/>
    </location>
</feature>
<keyword evidence="2" id="KW-0238">DNA-binding</keyword>
<evidence type="ECO:0000256" key="1">
    <source>
        <dbReference type="ARBA" id="ARBA00023015"/>
    </source>
</evidence>
<feature type="domain" description="HTH luxR-type" evidence="5">
    <location>
        <begin position="468"/>
        <end position="533"/>
    </location>
</feature>
<keyword evidence="1" id="KW-0805">Transcription regulation</keyword>
<accession>A0ABT7DQ59</accession>
<gene>
    <name evidence="6" type="ORF">QNJ86_07420</name>
</gene>
<keyword evidence="7" id="KW-1185">Reference proteome</keyword>
<sequence>MQRERAAQSDISIDMKFLHPNAGQTPLREFTLRIPLLCVLGLSFYLGWIFCLFWSPSLLPHSVFGDFGAHIVRTAMTVAMFAAYVVFGVFARFFASRRGETALRVVALLCCPFAGAVGLLPANTDVAWGIFLWCASGVGSSALLLVWSKKLVVLNRKQIIFSASSAFLVGSLFYVATAFMPSGIAYTATVSLPVASVVLAWLALSPSVVFAQFDEEGTSCAVEDSIAFQDDDVSSNIWVDSDEGEVLAEGVEAGQRFSFMRTVLLAFAYSVGIGFVGASATVEAYYPFTVHVIAMANVIAAVFTVLFLVRKPRNIALILTEVFLPIMLIGIFAFSFANYVGQLLCLLVLFALLACHDIVDIASVSKSFRLFDENYVKTFAVGRTLNGLGCTLGWIVGTVMCFGFAGDPLGRMFICFALVVFLVVATSFAVFHPGPLSYVREVRIDAERSARQAISGGIGETLKLKTSLVAQRYELTPRQTEVLCCLAQGRNAGYIADRFTISAHTAKSHIYNIYNKLGVHSQQELLDIVEAEECLFQETTEPPDDRLV</sequence>
<feature type="transmembrane region" description="Helical" evidence="4">
    <location>
        <begin position="288"/>
        <end position="309"/>
    </location>
</feature>
<keyword evidence="4" id="KW-1133">Transmembrane helix</keyword>
<name>A0ABT7DQ59_9ACTN</name>
<evidence type="ECO:0000256" key="2">
    <source>
        <dbReference type="ARBA" id="ARBA00023125"/>
    </source>
</evidence>
<evidence type="ECO:0000259" key="5">
    <source>
        <dbReference type="PROSITE" id="PS50043"/>
    </source>
</evidence>
<comment type="caution">
    <text evidence="6">The sequence shown here is derived from an EMBL/GenBank/DDBJ whole genome shotgun (WGS) entry which is preliminary data.</text>
</comment>
<feature type="transmembrane region" description="Helical" evidence="4">
    <location>
        <begin position="75"/>
        <end position="95"/>
    </location>
</feature>
<feature type="transmembrane region" description="Helical" evidence="4">
    <location>
        <begin position="316"/>
        <end position="334"/>
    </location>
</feature>
<evidence type="ECO:0000313" key="6">
    <source>
        <dbReference type="EMBL" id="MDJ1650626.1"/>
    </source>
</evidence>
<dbReference type="InterPro" id="IPR036388">
    <property type="entry name" value="WH-like_DNA-bd_sf"/>
</dbReference>
<dbReference type="Pfam" id="PF00196">
    <property type="entry name" value="GerE"/>
    <property type="match status" value="1"/>
</dbReference>
<evidence type="ECO:0000256" key="3">
    <source>
        <dbReference type="ARBA" id="ARBA00023163"/>
    </source>
</evidence>
<dbReference type="CDD" id="cd06170">
    <property type="entry name" value="LuxR_C_like"/>
    <property type="match status" value="1"/>
</dbReference>
<keyword evidence="3" id="KW-0804">Transcription</keyword>
<feature type="transmembrane region" description="Helical" evidence="4">
    <location>
        <begin position="385"/>
        <end position="405"/>
    </location>
</feature>
<dbReference type="Proteomes" id="UP001232750">
    <property type="component" value="Unassembled WGS sequence"/>
</dbReference>
<feature type="transmembrane region" description="Helical" evidence="4">
    <location>
        <begin position="102"/>
        <end position="120"/>
    </location>
</feature>
<dbReference type="PANTHER" id="PTHR44688">
    <property type="entry name" value="DNA-BINDING TRANSCRIPTIONAL ACTIVATOR DEVR_DOSR"/>
    <property type="match status" value="1"/>
</dbReference>
<reference evidence="6 7" key="1">
    <citation type="submission" date="2023-05" db="EMBL/GenBank/DDBJ databases">
        <title>Gordonibacter KGMB12511T sp. nov., isolated from faeces of healthy Korean.</title>
        <authorList>
            <person name="Kim H.S."/>
            <person name="Kim J.-S."/>
            <person name="Suh M.K."/>
            <person name="Eom M.K."/>
            <person name="Do H.E."/>
            <person name="Lee J.-S."/>
        </authorList>
    </citation>
    <scope>NUCLEOTIDE SEQUENCE [LARGE SCALE GENOMIC DNA]</scope>
    <source>
        <strain evidence="6 7">KGMB12511</strain>
    </source>
</reference>
<evidence type="ECO:0000313" key="7">
    <source>
        <dbReference type="Proteomes" id="UP001232750"/>
    </source>
</evidence>
<proteinExistence type="predicted"/>
<dbReference type="SMART" id="SM00421">
    <property type="entry name" value="HTH_LUXR"/>
    <property type="match status" value="1"/>
</dbReference>
<feature type="transmembrane region" description="Helical" evidence="4">
    <location>
        <begin position="340"/>
        <end position="364"/>
    </location>
</feature>
<feature type="transmembrane region" description="Helical" evidence="4">
    <location>
        <begin position="183"/>
        <end position="204"/>
    </location>
</feature>
<organism evidence="6 7">
    <name type="scientific">Gordonibacter faecis</name>
    <dbReference type="NCBI Taxonomy" id="3047475"/>
    <lineage>
        <taxon>Bacteria</taxon>
        <taxon>Bacillati</taxon>
        <taxon>Actinomycetota</taxon>
        <taxon>Coriobacteriia</taxon>
        <taxon>Eggerthellales</taxon>
        <taxon>Eggerthellaceae</taxon>
        <taxon>Gordonibacter</taxon>
    </lineage>
</organism>
<dbReference type="PRINTS" id="PR00038">
    <property type="entry name" value="HTHLUXR"/>
</dbReference>
<dbReference type="SUPFAM" id="SSF46894">
    <property type="entry name" value="C-terminal effector domain of the bipartite response regulators"/>
    <property type="match status" value="1"/>
</dbReference>